<protein>
    <submittedName>
        <fullName evidence="7">ZIP Zinc transporter</fullName>
    </submittedName>
</protein>
<feature type="transmembrane region" description="Helical" evidence="5">
    <location>
        <begin position="29"/>
        <end position="49"/>
    </location>
</feature>
<dbReference type="Proteomes" id="UP000650994">
    <property type="component" value="Unassembled WGS sequence"/>
</dbReference>
<sequence length="235" mass="26276">MIESLILISSVIIGVLFSKLFLKNKHNSKLLLTFSGAYFLAMTVLEILPQVYGHPAADDKHHSIGLYVLFGVVVQYILETISKGVEHGHIHLHKKEQFPVGIFSGLFLHSIIEGIPVATSDSNDFMWAIFVHNIPVSMILYSSLAQHTPSYFKRFLFMTLFALAAPFGYLLGKHTIISNYSLEMSAIVSGIFLHISTVILFETNEGHKFNLKKFGSIIVGFILAYVTVSMHVHSH</sequence>
<reference evidence="9" key="4">
    <citation type="journal article" date="2019" name="Int. J. Syst. Evol. Microbiol.">
        <title>The Global Catalogue of Microorganisms (GCM) 10K type strain sequencing project: providing services to taxonomists for standard genome sequencing and annotation.</title>
        <authorList>
            <consortium name="The Broad Institute Genomics Platform"/>
            <consortium name="The Broad Institute Genome Sequencing Center for Infectious Disease"/>
            <person name="Wu L."/>
            <person name="Ma J."/>
        </authorList>
    </citation>
    <scope>NUCLEOTIDE SEQUENCE [LARGE SCALE GENOMIC DNA]</scope>
    <source>
        <strain evidence="9">CGMCC 1.12707</strain>
    </source>
</reference>
<evidence type="ECO:0000313" key="8">
    <source>
        <dbReference type="Proteomes" id="UP000184120"/>
    </source>
</evidence>
<dbReference type="STRING" id="1434701.SAMN05443634_10522"/>
<dbReference type="Proteomes" id="UP000184120">
    <property type="component" value="Unassembled WGS sequence"/>
</dbReference>
<feature type="transmembrane region" description="Helical" evidence="5">
    <location>
        <begin position="61"/>
        <end position="78"/>
    </location>
</feature>
<dbReference type="RefSeq" id="WP_072930935.1">
    <property type="nucleotide sequence ID" value="NZ_BMFL01000009.1"/>
</dbReference>
<dbReference type="PANTHER" id="PTHR11040:SF198">
    <property type="entry name" value="METAL HOMEOSTASIS FACTOR ATX2"/>
    <property type="match status" value="1"/>
</dbReference>
<keyword evidence="9" id="KW-1185">Reference proteome</keyword>
<proteinExistence type="predicted"/>
<evidence type="ECO:0000256" key="4">
    <source>
        <dbReference type="ARBA" id="ARBA00023136"/>
    </source>
</evidence>
<reference evidence="6" key="5">
    <citation type="submission" date="2024-05" db="EMBL/GenBank/DDBJ databases">
        <authorList>
            <person name="Sun Q."/>
            <person name="Zhou Y."/>
        </authorList>
    </citation>
    <scope>NUCLEOTIDE SEQUENCE</scope>
    <source>
        <strain evidence="6">CGMCC 1.12707</strain>
    </source>
</reference>
<reference evidence="8" key="3">
    <citation type="submission" date="2016-11" db="EMBL/GenBank/DDBJ databases">
        <authorList>
            <person name="Varghese N."/>
            <person name="Submissions S."/>
        </authorList>
    </citation>
    <scope>NUCLEOTIDE SEQUENCE [LARGE SCALE GENOMIC DNA]</scope>
    <source>
        <strain evidence="8">DSM 27989</strain>
    </source>
</reference>
<evidence type="ECO:0000313" key="6">
    <source>
        <dbReference type="EMBL" id="GGE98844.1"/>
    </source>
</evidence>
<gene>
    <name evidence="6" type="ORF">GCM10010984_15540</name>
    <name evidence="7" type="ORF">SAMN05443634_10522</name>
</gene>
<feature type="transmembrane region" description="Helical" evidence="5">
    <location>
        <begin position="125"/>
        <end position="143"/>
    </location>
</feature>
<evidence type="ECO:0000313" key="7">
    <source>
        <dbReference type="EMBL" id="SHK98287.1"/>
    </source>
</evidence>
<feature type="transmembrane region" description="Helical" evidence="5">
    <location>
        <begin position="155"/>
        <end position="172"/>
    </location>
</feature>
<evidence type="ECO:0000256" key="2">
    <source>
        <dbReference type="ARBA" id="ARBA00022692"/>
    </source>
</evidence>
<feature type="transmembrane region" description="Helical" evidence="5">
    <location>
        <begin position="6"/>
        <end position="22"/>
    </location>
</feature>
<keyword evidence="4 5" id="KW-0472">Membrane</keyword>
<dbReference type="InterPro" id="IPR003689">
    <property type="entry name" value="ZIP"/>
</dbReference>
<evidence type="ECO:0000256" key="5">
    <source>
        <dbReference type="SAM" id="Phobius"/>
    </source>
</evidence>
<dbReference type="EMBL" id="BMFL01000009">
    <property type="protein sequence ID" value="GGE98844.1"/>
    <property type="molecule type" value="Genomic_DNA"/>
</dbReference>
<dbReference type="Pfam" id="PF02535">
    <property type="entry name" value="Zip"/>
    <property type="match status" value="1"/>
</dbReference>
<dbReference type="GO" id="GO:0016020">
    <property type="term" value="C:membrane"/>
    <property type="evidence" value="ECO:0007669"/>
    <property type="project" value="UniProtKB-SubCell"/>
</dbReference>
<organism evidence="7 8">
    <name type="scientific">Chishuiella changwenlii</name>
    <dbReference type="NCBI Taxonomy" id="1434701"/>
    <lineage>
        <taxon>Bacteria</taxon>
        <taxon>Pseudomonadati</taxon>
        <taxon>Bacteroidota</taxon>
        <taxon>Flavobacteriia</taxon>
        <taxon>Flavobacteriales</taxon>
        <taxon>Weeksellaceae</taxon>
        <taxon>Chishuiella</taxon>
    </lineage>
</organism>
<evidence type="ECO:0000313" key="9">
    <source>
        <dbReference type="Proteomes" id="UP000650994"/>
    </source>
</evidence>
<keyword evidence="3 5" id="KW-1133">Transmembrane helix</keyword>
<accession>A0A1M6WX14</accession>
<dbReference type="AlphaFoldDB" id="A0A1M6WX14"/>
<name>A0A1M6WX14_9FLAO</name>
<dbReference type="OrthoDB" id="654481at2"/>
<keyword evidence="2 5" id="KW-0812">Transmembrane</keyword>
<reference evidence="6" key="1">
    <citation type="journal article" date="2014" name="Int. J. Syst. Evol. Microbiol.">
        <title>Complete genome of a new Firmicutes species belonging to the dominant human colonic microbiota ('Ruminococcus bicirculans') reveals two chromosomes and a selective capacity to utilize plant glucans.</title>
        <authorList>
            <consortium name="NISC Comparative Sequencing Program"/>
            <person name="Wegmann U."/>
            <person name="Louis P."/>
            <person name="Goesmann A."/>
            <person name="Henrissat B."/>
            <person name="Duncan S.H."/>
            <person name="Flint H.J."/>
        </authorList>
    </citation>
    <scope>NUCLEOTIDE SEQUENCE</scope>
    <source>
        <strain evidence="6">CGMCC 1.12707</strain>
    </source>
</reference>
<feature type="transmembrane region" description="Helical" evidence="5">
    <location>
        <begin position="98"/>
        <end position="119"/>
    </location>
</feature>
<feature type="transmembrane region" description="Helical" evidence="5">
    <location>
        <begin position="184"/>
        <end position="202"/>
    </location>
</feature>
<evidence type="ECO:0000256" key="3">
    <source>
        <dbReference type="ARBA" id="ARBA00022989"/>
    </source>
</evidence>
<dbReference type="EMBL" id="FRBH01000005">
    <property type="protein sequence ID" value="SHK98287.1"/>
    <property type="molecule type" value="Genomic_DNA"/>
</dbReference>
<evidence type="ECO:0000256" key="1">
    <source>
        <dbReference type="ARBA" id="ARBA00004141"/>
    </source>
</evidence>
<dbReference type="PANTHER" id="PTHR11040">
    <property type="entry name" value="ZINC/IRON TRANSPORTER"/>
    <property type="match status" value="1"/>
</dbReference>
<dbReference type="GO" id="GO:0005385">
    <property type="term" value="F:zinc ion transmembrane transporter activity"/>
    <property type="evidence" value="ECO:0007669"/>
    <property type="project" value="TreeGrafter"/>
</dbReference>
<feature type="transmembrane region" description="Helical" evidence="5">
    <location>
        <begin position="214"/>
        <end position="232"/>
    </location>
</feature>
<comment type="subcellular location">
    <subcellularLocation>
        <location evidence="1">Membrane</location>
        <topology evidence="1">Multi-pass membrane protein</topology>
    </subcellularLocation>
</comment>
<reference evidence="7" key="2">
    <citation type="submission" date="2016-11" db="EMBL/GenBank/DDBJ databases">
        <authorList>
            <person name="Jaros S."/>
            <person name="Januszkiewicz K."/>
            <person name="Wedrychowicz H."/>
        </authorList>
    </citation>
    <scope>NUCLEOTIDE SEQUENCE [LARGE SCALE GENOMIC DNA]</scope>
    <source>
        <strain evidence="7">DSM 27989</strain>
    </source>
</reference>